<protein>
    <recommendedName>
        <fullName evidence="4">tRNA 5-hydroxyuridine methyltransferase</fullName>
        <ecNumber evidence="4">2.1.1.-</ecNumber>
    </recommendedName>
    <alternativeName>
        <fullName evidence="4">ho5U methyltransferase</fullName>
    </alternativeName>
</protein>
<dbReference type="KEGG" id="bcef:BcrFT9_03449"/>
<dbReference type="Pfam" id="PF01596">
    <property type="entry name" value="Methyltransf_3"/>
    <property type="match status" value="1"/>
</dbReference>
<comment type="subunit">
    <text evidence="4">Homodimer.</text>
</comment>
<evidence type="ECO:0000313" key="7">
    <source>
        <dbReference type="Proteomes" id="UP000075591"/>
    </source>
</evidence>
<keyword evidence="1 4" id="KW-0489">Methyltransferase</keyword>
<dbReference type="InterPro" id="IPR050362">
    <property type="entry name" value="Cation-dep_OMT"/>
</dbReference>
<evidence type="ECO:0000256" key="2">
    <source>
        <dbReference type="ARBA" id="ARBA00022679"/>
    </source>
</evidence>
<dbReference type="OMA" id="VCFEGVF"/>
<dbReference type="PATRIC" id="fig|1396.420.peg.4642"/>
<dbReference type="PANTHER" id="PTHR10509">
    <property type="entry name" value="O-METHYLTRANSFERASE-RELATED"/>
    <property type="match status" value="1"/>
</dbReference>
<dbReference type="RefSeq" id="WP_000389090.1">
    <property type="nucleotide sequence ID" value="NZ_AP022857.1"/>
</dbReference>
<comment type="similarity">
    <text evidence="4">Belongs to the class I-like SAM-binding methyltransferase superfamily. Cation-dependent O-methyltransferase family.</text>
</comment>
<proteinExistence type="inferred from homology"/>
<feature type="binding site" evidence="4">
    <location>
        <position position="82"/>
    </location>
    <ligand>
        <name>S-adenosyl-L-methionine</name>
        <dbReference type="ChEBI" id="CHEBI:59789"/>
    </ligand>
</feature>
<dbReference type="Proteomes" id="UP000075591">
    <property type="component" value="Unassembled WGS sequence"/>
</dbReference>
<dbReference type="InterPro" id="IPR043675">
    <property type="entry name" value="TrmR_methyltr"/>
</dbReference>
<feature type="binding site" evidence="4">
    <location>
        <position position="65"/>
    </location>
    <ligand>
        <name>S-adenosyl-L-methionine</name>
        <dbReference type="ChEBI" id="CHEBI:59789"/>
    </ligand>
</feature>
<accession>A0A068NE34</accession>
<reference evidence="5 7" key="1">
    <citation type="submission" date="2015-12" db="EMBL/GenBank/DDBJ databases">
        <title>Bacillus cereus Group isolate.</title>
        <authorList>
            <person name="Kovac J."/>
        </authorList>
    </citation>
    <scope>NUCLEOTIDE SEQUENCE [LARGE SCALE GENOMIC DNA]</scope>
    <source>
        <strain evidence="5 7">FSL W8-0275</strain>
    </source>
</reference>
<dbReference type="PROSITE" id="PS51682">
    <property type="entry name" value="SAM_OMT_I"/>
    <property type="match status" value="1"/>
</dbReference>
<keyword evidence="2 4" id="KW-0808">Transferase</keyword>
<dbReference type="InterPro" id="IPR002935">
    <property type="entry name" value="SAM_O-MeTrfase"/>
</dbReference>
<dbReference type="GeneID" id="45024256"/>
<dbReference type="PANTHER" id="PTHR10509:SF14">
    <property type="entry name" value="CAFFEOYL-COA O-METHYLTRANSFERASE 3-RELATED"/>
    <property type="match status" value="1"/>
</dbReference>
<dbReference type="HAMAP" id="MF_02217">
    <property type="entry name" value="TrmR_methyltr"/>
    <property type="match status" value="1"/>
</dbReference>
<keyword evidence="4" id="KW-0460">Magnesium</keyword>
<comment type="catalytic activity">
    <reaction evidence="4">
        <text>5-hydroxyuridine(34) in tRNA + S-adenosyl-L-methionine = 5-methoxyuridine(34) in tRNA + S-adenosyl-L-homocysteine + H(+)</text>
        <dbReference type="Rhea" id="RHEA:60524"/>
        <dbReference type="Rhea" id="RHEA-COMP:13381"/>
        <dbReference type="Rhea" id="RHEA-COMP:15591"/>
        <dbReference type="ChEBI" id="CHEBI:15378"/>
        <dbReference type="ChEBI" id="CHEBI:57856"/>
        <dbReference type="ChEBI" id="CHEBI:59789"/>
        <dbReference type="ChEBI" id="CHEBI:136877"/>
        <dbReference type="ChEBI" id="CHEBI:143860"/>
    </reaction>
</comment>
<name>A0A068NE34_BACCE</name>
<feature type="binding site" evidence="4">
    <location>
        <position position="130"/>
    </location>
    <ligand>
        <name>S-adenosyl-L-methionine</name>
        <dbReference type="ChEBI" id="CHEBI:59789"/>
    </ligand>
</feature>
<dbReference type="GO" id="GO:0030488">
    <property type="term" value="P:tRNA methylation"/>
    <property type="evidence" value="ECO:0007669"/>
    <property type="project" value="UniProtKB-UniRule"/>
</dbReference>
<dbReference type="EMBL" id="CP109872">
    <property type="protein sequence ID" value="UYW70152.1"/>
    <property type="molecule type" value="Genomic_DNA"/>
</dbReference>
<feature type="binding site" evidence="4">
    <location>
        <begin position="110"/>
        <end position="111"/>
    </location>
    <ligand>
        <name>S-adenosyl-L-methionine</name>
        <dbReference type="ChEBI" id="CHEBI:59789"/>
    </ligand>
</feature>
<dbReference type="Gene3D" id="3.40.50.150">
    <property type="entry name" value="Vaccinia Virus protein VP39"/>
    <property type="match status" value="1"/>
</dbReference>
<dbReference type="GO" id="GO:0000287">
    <property type="term" value="F:magnesium ion binding"/>
    <property type="evidence" value="ECO:0007669"/>
    <property type="project" value="UniProtKB-UniRule"/>
</dbReference>
<dbReference type="EC" id="2.1.1.-" evidence="4"/>
<feature type="binding site" evidence="4">
    <location>
        <position position="35"/>
    </location>
    <ligand>
        <name>S-adenosyl-L-methionine</name>
        <dbReference type="ChEBI" id="CHEBI:59789"/>
    </ligand>
</feature>
<keyword evidence="3 4" id="KW-0949">S-adenosyl-L-methionine</keyword>
<sequence>MEDAVNEYLLSFIDPKDKLILEMEDYAKENHVPIMDRLGMEFMLQFLRLIGPKSILELGTAIGYSSIRMMQAIPNSRIVTVERNRDRYEKALEYIERSPVKERISVIYGDALETGEQVEEHGTFDVIFIDAAKGQYRRFFDLYEPLLNPGGVIISDNVMYHGLVTTKEKIENRRTRGLIRRIKTYNEWLMNHEGYDTTIFPIGDGVAVSKKRG</sequence>
<feature type="binding site" evidence="4">
    <location>
        <position position="157"/>
    </location>
    <ligand>
        <name>Mg(2+)</name>
        <dbReference type="ChEBI" id="CHEBI:18420"/>
    </ligand>
</feature>
<dbReference type="GO" id="GO:0008757">
    <property type="term" value="F:S-adenosylmethionine-dependent methyltransferase activity"/>
    <property type="evidence" value="ECO:0007669"/>
    <property type="project" value="TreeGrafter"/>
</dbReference>
<evidence type="ECO:0000313" key="5">
    <source>
        <dbReference type="EMBL" id="KXY04814.1"/>
    </source>
</evidence>
<organism evidence="5 7">
    <name type="scientific">Bacillus cereus</name>
    <dbReference type="NCBI Taxonomy" id="1396"/>
    <lineage>
        <taxon>Bacteria</taxon>
        <taxon>Bacillati</taxon>
        <taxon>Bacillota</taxon>
        <taxon>Bacilli</taxon>
        <taxon>Bacillales</taxon>
        <taxon>Bacillaceae</taxon>
        <taxon>Bacillus</taxon>
        <taxon>Bacillus cereus group</taxon>
    </lineage>
</organism>
<evidence type="ECO:0000256" key="4">
    <source>
        <dbReference type="HAMAP-Rule" id="MF_02217"/>
    </source>
</evidence>
<feature type="binding site" evidence="4">
    <location>
        <position position="156"/>
    </location>
    <ligand>
        <name>Mg(2+)</name>
        <dbReference type="ChEBI" id="CHEBI:18420"/>
    </ligand>
</feature>
<dbReference type="CDD" id="cd02440">
    <property type="entry name" value="AdoMet_MTases"/>
    <property type="match status" value="1"/>
</dbReference>
<dbReference type="SUPFAM" id="SSF53335">
    <property type="entry name" value="S-adenosyl-L-methionine-dependent methyltransferases"/>
    <property type="match status" value="1"/>
</dbReference>
<reference evidence="6" key="2">
    <citation type="submission" date="2023-02" db="EMBL/GenBank/DDBJ databases">
        <title>Complete Genome Sequence of Bacillus cereus sensu lato isolate BC38B from pepper closely related to the Bacillus anthracis clade.</title>
        <authorList>
            <person name="Abdelli M."/>
            <person name="Cerar Kisek T."/>
            <person name="Falaise C."/>
            <person name="Cumont A."/>
            <person name="Giraud M."/>
            <person name="Chatoux J."/>
            <person name="Rogee S."/>
            <person name="Dadvisard M."/>
            <person name="Larigauderie G."/>
            <person name="Raynaud F."/>
            <person name="Godic Torkar K."/>
            <person name="Ramisse V."/>
        </authorList>
    </citation>
    <scope>NUCLEOTIDE SEQUENCE</scope>
    <source>
        <strain evidence="6">BC38B</strain>
    </source>
</reference>
<keyword evidence="4" id="KW-0479">Metal-binding</keyword>
<dbReference type="EMBL" id="LOMT01000001">
    <property type="protein sequence ID" value="KXY04814.1"/>
    <property type="molecule type" value="Genomic_DNA"/>
</dbReference>
<dbReference type="eggNOG" id="COG4122">
    <property type="taxonomic scope" value="Bacteria"/>
</dbReference>
<dbReference type="GO" id="GO:0008171">
    <property type="term" value="F:O-methyltransferase activity"/>
    <property type="evidence" value="ECO:0007669"/>
    <property type="project" value="InterPro"/>
</dbReference>
<dbReference type="GO" id="GO:0016300">
    <property type="term" value="F:tRNA (uridine) methyltransferase activity"/>
    <property type="evidence" value="ECO:0007669"/>
    <property type="project" value="UniProtKB-UniRule"/>
</dbReference>
<gene>
    <name evidence="4" type="primary">trmR</name>
    <name evidence="5" type="ORF">AT274_17660</name>
    <name evidence="6" type="ORF">OK229_04440</name>
</gene>
<dbReference type="Proteomes" id="UP001163707">
    <property type="component" value="Chromosome"/>
</dbReference>
<dbReference type="AlphaFoldDB" id="A0A068NE34"/>
<evidence type="ECO:0000256" key="3">
    <source>
        <dbReference type="ARBA" id="ARBA00022691"/>
    </source>
</evidence>
<feature type="binding site" evidence="4">
    <location>
        <position position="130"/>
    </location>
    <ligand>
        <name>Mg(2+)</name>
        <dbReference type="ChEBI" id="CHEBI:18420"/>
    </ligand>
</feature>
<comment type="function">
    <text evidence="4">Catalyzes the methylation of 5-hydroxyuridine (ho5U) to form 5-methoxyuridine (mo5U) at position 34 in tRNAs.</text>
</comment>
<evidence type="ECO:0000256" key="1">
    <source>
        <dbReference type="ARBA" id="ARBA00022603"/>
    </source>
</evidence>
<evidence type="ECO:0000313" key="6">
    <source>
        <dbReference type="EMBL" id="UYW70152.1"/>
    </source>
</evidence>
<dbReference type="InterPro" id="IPR029063">
    <property type="entry name" value="SAM-dependent_MTases_sf"/>
</dbReference>
<keyword evidence="4" id="KW-0819">tRNA processing</keyword>